<keyword evidence="7 12" id="KW-0472">Membrane</keyword>
<evidence type="ECO:0000313" key="13">
    <source>
        <dbReference type="EMBL" id="KAF2703785.1"/>
    </source>
</evidence>
<dbReference type="Gene3D" id="1.50.10.20">
    <property type="match status" value="1"/>
</dbReference>
<keyword evidence="8" id="KW-0325">Glycoprotein</keyword>
<keyword evidence="12" id="KW-1133">Transmembrane helix</keyword>
<dbReference type="GO" id="GO:0008496">
    <property type="term" value="F:mannan endo-1,6-alpha-mannosidase activity"/>
    <property type="evidence" value="ECO:0007669"/>
    <property type="project" value="UniProtKB-UniRule"/>
</dbReference>
<evidence type="ECO:0000256" key="10">
    <source>
        <dbReference type="PIRNR" id="PIRNR016302"/>
    </source>
</evidence>
<dbReference type="PANTHER" id="PTHR12145">
    <property type="entry name" value="MANNAN ENDO-1,6-ALPHA-MANNOSIDASE DCW1"/>
    <property type="match status" value="1"/>
</dbReference>
<feature type="transmembrane region" description="Helical" evidence="12">
    <location>
        <begin position="378"/>
        <end position="399"/>
    </location>
</feature>
<dbReference type="OrthoDB" id="4187847at2759"/>
<evidence type="ECO:0000256" key="5">
    <source>
        <dbReference type="ARBA" id="ARBA00022729"/>
    </source>
</evidence>
<gene>
    <name evidence="13" type="ORF">K504DRAFT_463225</name>
</gene>
<dbReference type="GO" id="GO:0012505">
    <property type="term" value="C:endomembrane system"/>
    <property type="evidence" value="ECO:0007669"/>
    <property type="project" value="UniProtKB-SubCell"/>
</dbReference>
<dbReference type="PANTHER" id="PTHR12145:SF36">
    <property type="entry name" value="MANNAN ENDO-1,6-ALPHA-MANNOSIDASE DCW1"/>
    <property type="match status" value="1"/>
</dbReference>
<comment type="subcellular location">
    <subcellularLocation>
        <location evidence="2">Endomembrane system</location>
    </subcellularLocation>
</comment>
<comment type="catalytic activity">
    <reaction evidence="1 10">
        <text>Random hydrolysis of (1-&gt;6)-alpha-D-mannosidic linkages in unbranched (1-&gt;6)-mannans.</text>
        <dbReference type="EC" id="3.2.1.101"/>
    </reaction>
</comment>
<evidence type="ECO:0000256" key="2">
    <source>
        <dbReference type="ARBA" id="ARBA00004308"/>
    </source>
</evidence>
<protein>
    <recommendedName>
        <fullName evidence="4 10">Mannan endo-1,6-alpha-mannosidase</fullName>
        <ecNumber evidence="4 10">3.2.1.101</ecNumber>
    </recommendedName>
</protein>
<organism evidence="13 14">
    <name type="scientific">Pleomassaria siparia CBS 279.74</name>
    <dbReference type="NCBI Taxonomy" id="1314801"/>
    <lineage>
        <taxon>Eukaryota</taxon>
        <taxon>Fungi</taxon>
        <taxon>Dikarya</taxon>
        <taxon>Ascomycota</taxon>
        <taxon>Pezizomycotina</taxon>
        <taxon>Dothideomycetes</taxon>
        <taxon>Pleosporomycetidae</taxon>
        <taxon>Pleosporales</taxon>
        <taxon>Pleomassariaceae</taxon>
        <taxon>Pleomassaria</taxon>
    </lineage>
</organism>
<reference evidence="13" key="1">
    <citation type="journal article" date="2020" name="Stud. Mycol.">
        <title>101 Dothideomycetes genomes: a test case for predicting lifestyles and emergence of pathogens.</title>
        <authorList>
            <person name="Haridas S."/>
            <person name="Albert R."/>
            <person name="Binder M."/>
            <person name="Bloem J."/>
            <person name="Labutti K."/>
            <person name="Salamov A."/>
            <person name="Andreopoulos B."/>
            <person name="Baker S."/>
            <person name="Barry K."/>
            <person name="Bills G."/>
            <person name="Bluhm B."/>
            <person name="Cannon C."/>
            <person name="Castanera R."/>
            <person name="Culley D."/>
            <person name="Daum C."/>
            <person name="Ezra D."/>
            <person name="Gonzalez J."/>
            <person name="Henrissat B."/>
            <person name="Kuo A."/>
            <person name="Liang C."/>
            <person name="Lipzen A."/>
            <person name="Lutzoni F."/>
            <person name="Magnuson J."/>
            <person name="Mondo S."/>
            <person name="Nolan M."/>
            <person name="Ohm R."/>
            <person name="Pangilinan J."/>
            <person name="Park H.-J."/>
            <person name="Ramirez L."/>
            <person name="Alfaro M."/>
            <person name="Sun H."/>
            <person name="Tritt A."/>
            <person name="Yoshinaga Y."/>
            <person name="Zwiers L.-H."/>
            <person name="Turgeon B."/>
            <person name="Goodwin S."/>
            <person name="Spatafora J."/>
            <person name="Crous P."/>
            <person name="Grigoriev I."/>
        </authorList>
    </citation>
    <scope>NUCLEOTIDE SEQUENCE</scope>
    <source>
        <strain evidence="13">CBS 279.74</strain>
    </source>
</reference>
<comment type="similarity">
    <text evidence="3 10">Belongs to the glycosyl hydrolase 76 family.</text>
</comment>
<keyword evidence="9 10" id="KW-0326">Glycosidase</keyword>
<evidence type="ECO:0000256" key="3">
    <source>
        <dbReference type="ARBA" id="ARBA00009699"/>
    </source>
</evidence>
<evidence type="ECO:0000313" key="14">
    <source>
        <dbReference type="Proteomes" id="UP000799428"/>
    </source>
</evidence>
<dbReference type="EC" id="3.2.1.101" evidence="4 10"/>
<keyword evidence="14" id="KW-1185">Reference proteome</keyword>
<keyword evidence="5" id="KW-0732">Signal</keyword>
<evidence type="ECO:0000256" key="9">
    <source>
        <dbReference type="ARBA" id="ARBA00023295"/>
    </source>
</evidence>
<evidence type="ECO:0000256" key="7">
    <source>
        <dbReference type="ARBA" id="ARBA00023136"/>
    </source>
</evidence>
<evidence type="ECO:0000256" key="8">
    <source>
        <dbReference type="ARBA" id="ARBA00023180"/>
    </source>
</evidence>
<evidence type="ECO:0000256" key="11">
    <source>
        <dbReference type="SAM" id="MobiDB-lite"/>
    </source>
</evidence>
<dbReference type="GO" id="GO:0016052">
    <property type="term" value="P:carbohydrate catabolic process"/>
    <property type="evidence" value="ECO:0007669"/>
    <property type="project" value="InterPro"/>
</dbReference>
<accession>A0A6G1JU58</accession>
<feature type="compositionally biased region" description="Polar residues" evidence="11">
    <location>
        <begin position="342"/>
        <end position="358"/>
    </location>
</feature>
<dbReference type="SUPFAM" id="SSF48208">
    <property type="entry name" value="Six-hairpin glycosidases"/>
    <property type="match status" value="1"/>
</dbReference>
<keyword evidence="12" id="KW-0812">Transmembrane</keyword>
<dbReference type="GO" id="GO:0009272">
    <property type="term" value="P:fungal-type cell wall biogenesis"/>
    <property type="evidence" value="ECO:0007669"/>
    <property type="project" value="TreeGrafter"/>
</dbReference>
<dbReference type="PIRSF" id="PIRSF016302">
    <property type="entry name" value="Man_a_manosd"/>
    <property type="match status" value="1"/>
</dbReference>
<evidence type="ECO:0000256" key="1">
    <source>
        <dbReference type="ARBA" id="ARBA00001452"/>
    </source>
</evidence>
<dbReference type="InterPro" id="IPR014480">
    <property type="entry name" value="Mannan-1_6-alpha_mannosidase"/>
</dbReference>
<evidence type="ECO:0000256" key="12">
    <source>
        <dbReference type="SAM" id="Phobius"/>
    </source>
</evidence>
<proteinExistence type="inferred from homology"/>
<evidence type="ECO:0000256" key="6">
    <source>
        <dbReference type="ARBA" id="ARBA00022801"/>
    </source>
</evidence>
<evidence type="ECO:0000256" key="4">
    <source>
        <dbReference type="ARBA" id="ARBA00012350"/>
    </source>
</evidence>
<dbReference type="AlphaFoldDB" id="A0A6G1JU58"/>
<dbReference type="Proteomes" id="UP000799428">
    <property type="component" value="Unassembled WGS sequence"/>
</dbReference>
<dbReference type="InterPro" id="IPR005198">
    <property type="entry name" value="Glyco_hydro_76"/>
</dbReference>
<sequence>MKSGIAAMLPYPPYFWWETGAMFGQLIDYWYYTGDGQYNQLVVDGIQAQIGEDHDFLPDRWMFDIGNDDQLFWAFTVMSAAELGFPDPKPGQPGWLALAQSVMNQLIRRYDTDAPACRGGLRWQNQVVKAGWNYKNTAANGGMFQLGMRLAKYTGNKTYSDYANKVFDWMLQSPLIEDDFKINDGTDVTKGCVEADHTQWTYNYGIMIGGSAYAYALTNGSAIWKTRLQGFLNHTSQFFPADRNGVMVEICERSQRCDTDQWSFKAYLSRWLAMAAQLAPFTADQISPTLQHNARAAAQTCNAANECGSRWNWDGFDGSSGVGQQMSALGIITANLFPKAQPQLTSDNGGHSEGNSAAGTGPVRKHVKQAVITTADKAGAWIVTLLVSGGLFGGAAWLVTAAGD</sequence>
<keyword evidence="6 10" id="KW-0378">Hydrolase</keyword>
<dbReference type="InterPro" id="IPR008928">
    <property type="entry name" value="6-hairpin_glycosidase_sf"/>
</dbReference>
<dbReference type="FunFam" id="1.50.10.20:FF:000006">
    <property type="entry name" value="Mannan endo-1,6-alpha-mannosidase"/>
    <property type="match status" value="1"/>
</dbReference>
<feature type="region of interest" description="Disordered" evidence="11">
    <location>
        <begin position="342"/>
        <end position="363"/>
    </location>
</feature>
<dbReference type="Pfam" id="PF03663">
    <property type="entry name" value="Glyco_hydro_76"/>
    <property type="match status" value="1"/>
</dbReference>
<dbReference type="EMBL" id="MU005785">
    <property type="protein sequence ID" value="KAF2703785.1"/>
    <property type="molecule type" value="Genomic_DNA"/>
</dbReference>
<name>A0A6G1JU58_9PLEO</name>